<evidence type="ECO:0000256" key="11">
    <source>
        <dbReference type="RuleBase" id="RU361213"/>
    </source>
</evidence>
<protein>
    <recommendedName>
        <fullName evidence="11">Chromatin modification-related protein</fullName>
    </recommendedName>
</protein>
<feature type="region of interest" description="Disordered" evidence="12">
    <location>
        <begin position="215"/>
        <end position="234"/>
    </location>
</feature>
<dbReference type="PANTHER" id="PTHR10333">
    <property type="entry name" value="INHIBITOR OF GROWTH PROTEIN"/>
    <property type="match status" value="1"/>
</dbReference>
<evidence type="ECO:0000256" key="12">
    <source>
        <dbReference type="SAM" id="MobiDB-lite"/>
    </source>
</evidence>
<proteinExistence type="inferred from homology"/>
<feature type="compositionally biased region" description="Acidic residues" evidence="12">
    <location>
        <begin position="541"/>
        <end position="556"/>
    </location>
</feature>
<feature type="binding site" evidence="9">
    <location>
        <position position="563"/>
    </location>
    <ligand>
        <name>Zn(2+)</name>
        <dbReference type="ChEBI" id="CHEBI:29105"/>
        <label>1</label>
    </ligand>
</feature>
<dbReference type="EMBL" id="JQFZ01000372">
    <property type="protein sequence ID" value="KGO49759.1"/>
    <property type="molecule type" value="Genomic_DNA"/>
</dbReference>
<name>A0A0A2L3B1_PENEN</name>
<dbReference type="OrthoDB" id="4173905at2759"/>
<dbReference type="InterPro" id="IPR013083">
    <property type="entry name" value="Znf_RING/FYVE/PHD"/>
</dbReference>
<feature type="compositionally biased region" description="Basic and acidic residues" evidence="12">
    <location>
        <begin position="244"/>
        <end position="256"/>
    </location>
</feature>
<feature type="compositionally biased region" description="Polar residues" evidence="12">
    <location>
        <begin position="274"/>
        <end position="284"/>
    </location>
</feature>
<dbReference type="Gene3D" id="6.10.140.1740">
    <property type="match status" value="1"/>
</dbReference>
<feature type="binding site" evidence="9">
    <location>
        <position position="603"/>
    </location>
    <ligand>
        <name>Zn(2+)</name>
        <dbReference type="ChEBI" id="CHEBI:29105"/>
        <label>2</label>
    </ligand>
</feature>
<dbReference type="GO" id="GO:0033698">
    <property type="term" value="C:Rpd3L complex"/>
    <property type="evidence" value="ECO:0007669"/>
    <property type="project" value="TreeGrafter"/>
</dbReference>
<dbReference type="Gene3D" id="3.30.40.10">
    <property type="entry name" value="Zinc/RING finger domain, C3HC4 (zinc finger)"/>
    <property type="match status" value="1"/>
</dbReference>
<feature type="binding site" evidence="9">
    <location>
        <position position="606"/>
    </location>
    <ligand>
        <name>Zn(2+)</name>
        <dbReference type="ChEBI" id="CHEBI:29105"/>
        <label>2</label>
    </ligand>
</feature>
<feature type="compositionally biased region" description="Basic and acidic residues" evidence="12">
    <location>
        <begin position="220"/>
        <end position="229"/>
    </location>
</feature>
<reference evidence="14 15" key="1">
    <citation type="journal article" date="2015" name="Mol. Plant Microbe Interact.">
        <title>Genome, transcriptome, and functional analyses of Penicillium expansum provide new insights into secondary metabolism and pathogenicity.</title>
        <authorList>
            <person name="Ballester A.R."/>
            <person name="Marcet-Houben M."/>
            <person name="Levin E."/>
            <person name="Sela N."/>
            <person name="Selma-Lazaro C."/>
            <person name="Carmona L."/>
            <person name="Wisniewski M."/>
            <person name="Droby S."/>
            <person name="Gonzalez-Candelas L."/>
            <person name="Gabaldon T."/>
        </authorList>
    </citation>
    <scope>NUCLEOTIDE SEQUENCE [LARGE SCALE GENOMIC DNA]</scope>
    <source>
        <strain evidence="14 15">MD-8</strain>
    </source>
</reference>
<dbReference type="AlphaFoldDB" id="A0A0A2L3B1"/>
<keyword evidence="7 11" id="KW-0539">Nucleus</keyword>
<dbReference type="GO" id="GO:0070210">
    <property type="term" value="C:Rpd3L-Expanded complex"/>
    <property type="evidence" value="ECO:0007669"/>
    <property type="project" value="TreeGrafter"/>
</dbReference>
<dbReference type="Pfam" id="PF12998">
    <property type="entry name" value="ING"/>
    <property type="match status" value="1"/>
</dbReference>
<dbReference type="CDD" id="cd15505">
    <property type="entry name" value="PHD_ING"/>
    <property type="match status" value="1"/>
</dbReference>
<dbReference type="STRING" id="27334.A0A0A2L3B1"/>
<evidence type="ECO:0000256" key="5">
    <source>
        <dbReference type="ARBA" id="ARBA00022833"/>
    </source>
</evidence>
<evidence type="ECO:0000313" key="14">
    <source>
        <dbReference type="EMBL" id="KGO49759.1"/>
    </source>
</evidence>
<comment type="domain">
    <text evidence="11">The PHD-type zinc finger mediates the binding to H3K4me3.</text>
</comment>
<comment type="similarity">
    <text evidence="2 11">Belongs to the ING family.</text>
</comment>
<feature type="site" description="Histone H3K4me3 binding" evidence="8">
    <location>
        <position position="571"/>
    </location>
</feature>
<evidence type="ECO:0000256" key="6">
    <source>
        <dbReference type="ARBA" id="ARBA00022853"/>
    </source>
</evidence>
<evidence type="ECO:0000256" key="3">
    <source>
        <dbReference type="ARBA" id="ARBA00022723"/>
    </source>
</evidence>
<feature type="region of interest" description="Disordered" evidence="12">
    <location>
        <begin position="1"/>
        <end position="53"/>
    </location>
</feature>
<evidence type="ECO:0000256" key="10">
    <source>
        <dbReference type="PROSITE-ProRule" id="PRU00146"/>
    </source>
</evidence>
<dbReference type="GO" id="GO:0006355">
    <property type="term" value="P:regulation of DNA-templated transcription"/>
    <property type="evidence" value="ECO:0007669"/>
    <property type="project" value="TreeGrafter"/>
</dbReference>
<sequence>MSAVSTSVNNPQGQGIRQSARQTRTNPSRTSKTIGRSSFAFGRGSTAEIPSTPPVPHGFYPALTHFTDAITALPREFRRHNSLLKEVDAKAWALEENLLQLLQFSSQSQPVPHPPHPAPIVGGVVREDVLPKELSQSPESPESKSRRLLFDRVRQSLSDLMMTADEKNHVISNANEELDRQVVRLDTVFPYIAGEISEEARLGSLTHWAYSNKSTAKAATNERPRREAVAQRQDLSHVLQEAEAASRSEARRDAVLARKQRRAQADADYEDTRSSGARKTNTAKSRGGDNAADPSAAPKRRKVERPLPVDTSVPMERSASGAVSQRAANKDPAEKKRSRAPNQATTARKKANASNAASPVLAPSPLIGTFNGPRGAASPGPTTTRPQSSRAQNSGPTGNSRARPSSSASNLPNNSMPFQPPFPELSINQIPNADKIADSRSTTRDGPIKNELVHADTHRDYEADANGRTSVSAGSKREDRDGKAGSVEVETTKGRNSKTSTPILPAFTEPSQQNARPTRSRDPASTKRTQKKPIPQPAIPSDDESLHEGDDEDEEGEPRYCYCNEISFGEMVACDNDACPREWFHLSCVGLTKPPGKNVKWYCNECKENMRRSRNGR</sequence>
<keyword evidence="3 9" id="KW-0479">Metal-binding</keyword>
<dbReference type="InterPro" id="IPR028651">
    <property type="entry name" value="ING_fam"/>
</dbReference>
<dbReference type="InterPro" id="IPR024610">
    <property type="entry name" value="ING_N_histone-binding"/>
</dbReference>
<dbReference type="InterPro" id="IPR019787">
    <property type="entry name" value="Znf_PHD-finger"/>
</dbReference>
<feature type="region of interest" description="Disordered" evidence="12">
    <location>
        <begin position="241"/>
        <end position="556"/>
    </location>
</feature>
<dbReference type="SMART" id="SM00249">
    <property type="entry name" value="PHD"/>
    <property type="match status" value="1"/>
</dbReference>
<feature type="binding site" evidence="9">
    <location>
        <position position="579"/>
    </location>
    <ligand>
        <name>Zn(2+)</name>
        <dbReference type="ChEBI" id="CHEBI:29105"/>
        <label>2</label>
    </ligand>
</feature>
<feature type="compositionally biased region" description="Low complexity" evidence="12">
    <location>
        <begin position="399"/>
        <end position="415"/>
    </location>
</feature>
<dbReference type="InterPro" id="IPR011011">
    <property type="entry name" value="Znf_FYVE_PHD"/>
</dbReference>
<dbReference type="Proteomes" id="UP000030143">
    <property type="component" value="Unassembled WGS sequence"/>
</dbReference>
<dbReference type="SMART" id="SM01408">
    <property type="entry name" value="ING"/>
    <property type="match status" value="1"/>
</dbReference>
<evidence type="ECO:0000256" key="4">
    <source>
        <dbReference type="ARBA" id="ARBA00022771"/>
    </source>
</evidence>
<dbReference type="GO" id="GO:0008270">
    <property type="term" value="F:zinc ion binding"/>
    <property type="evidence" value="ECO:0007669"/>
    <property type="project" value="UniProtKB-KW"/>
</dbReference>
<feature type="binding site" evidence="9">
    <location>
        <position position="561"/>
    </location>
    <ligand>
        <name>Zn(2+)</name>
        <dbReference type="ChEBI" id="CHEBI:29105"/>
        <label>1</label>
    </ligand>
</feature>
<dbReference type="PROSITE" id="PS01359">
    <property type="entry name" value="ZF_PHD_1"/>
    <property type="match status" value="1"/>
</dbReference>
<dbReference type="FunFam" id="3.30.40.10:FF:000177">
    <property type="entry name" value="PHD finger protein ING"/>
    <property type="match status" value="1"/>
</dbReference>
<feature type="binding site" evidence="9">
    <location>
        <position position="574"/>
    </location>
    <ligand>
        <name>Zn(2+)</name>
        <dbReference type="ChEBI" id="CHEBI:29105"/>
        <label>2</label>
    </ligand>
</feature>
<organism evidence="14 15">
    <name type="scientific">Penicillium expansum</name>
    <name type="common">Blue mold rot fungus</name>
    <dbReference type="NCBI Taxonomy" id="27334"/>
    <lineage>
        <taxon>Eukaryota</taxon>
        <taxon>Fungi</taxon>
        <taxon>Dikarya</taxon>
        <taxon>Ascomycota</taxon>
        <taxon>Pezizomycotina</taxon>
        <taxon>Eurotiomycetes</taxon>
        <taxon>Eurotiomycetidae</taxon>
        <taxon>Eurotiales</taxon>
        <taxon>Aspergillaceae</taxon>
        <taxon>Penicillium</taxon>
    </lineage>
</organism>
<dbReference type="RefSeq" id="XP_016593148.1">
    <property type="nucleotide sequence ID" value="XM_016747662.1"/>
</dbReference>
<dbReference type="InterPro" id="IPR019786">
    <property type="entry name" value="Zinc_finger_PHD-type_CS"/>
</dbReference>
<feature type="domain" description="PHD-type" evidence="13">
    <location>
        <begin position="558"/>
        <end position="609"/>
    </location>
</feature>
<dbReference type="SUPFAM" id="SSF57903">
    <property type="entry name" value="FYVE/PHD zinc finger"/>
    <property type="match status" value="1"/>
</dbReference>
<accession>A0A0A2L3B1</accession>
<evidence type="ECO:0000313" key="15">
    <source>
        <dbReference type="Proteomes" id="UP000030143"/>
    </source>
</evidence>
<evidence type="ECO:0000256" key="2">
    <source>
        <dbReference type="ARBA" id="ARBA00010210"/>
    </source>
</evidence>
<keyword evidence="5 9" id="KW-0862">Zinc</keyword>
<dbReference type="VEuPathDB" id="FungiDB:PEXP_079060"/>
<feature type="compositionally biased region" description="Basic and acidic residues" evidence="12">
    <location>
        <begin position="435"/>
        <end position="462"/>
    </location>
</feature>
<evidence type="ECO:0000256" key="9">
    <source>
        <dbReference type="PIRSR" id="PIRSR628651-51"/>
    </source>
</evidence>
<evidence type="ECO:0000256" key="7">
    <source>
        <dbReference type="ARBA" id="ARBA00023242"/>
    </source>
</evidence>
<comment type="caution">
    <text evidence="14">The sequence shown here is derived from an EMBL/GenBank/DDBJ whole genome shotgun (WGS) entry which is preliminary data.</text>
</comment>
<dbReference type="PhylomeDB" id="A0A0A2L3B1"/>
<comment type="subcellular location">
    <subcellularLocation>
        <location evidence="1 11">Nucleus</location>
    </subcellularLocation>
</comment>
<feature type="binding site" evidence="9">
    <location>
        <position position="588"/>
    </location>
    <ligand>
        <name>Zn(2+)</name>
        <dbReference type="ChEBI" id="CHEBI:29105"/>
        <label>1</label>
    </ligand>
</feature>
<keyword evidence="6 11" id="KW-0156">Chromatin regulator</keyword>
<comment type="function">
    <text evidence="11">Component of an histone acetyltransferase complex.</text>
</comment>
<comment type="subunit">
    <text evidence="11">Component of an histone acetyltransferase complex. Interacts with H3K4me3 and to a lesser extent with H3K4me2.</text>
</comment>
<feature type="binding site" evidence="9">
    <location>
        <position position="585"/>
    </location>
    <ligand>
        <name>Zn(2+)</name>
        <dbReference type="ChEBI" id="CHEBI:29105"/>
        <label>1</label>
    </ligand>
</feature>
<dbReference type="PANTHER" id="PTHR10333:SF42">
    <property type="entry name" value="INHIBITOR OF GROWTH PROTEIN 5"/>
    <property type="match status" value="1"/>
</dbReference>
<evidence type="ECO:0000256" key="8">
    <source>
        <dbReference type="PIRSR" id="PIRSR628651-50"/>
    </source>
</evidence>
<feature type="site" description="Histone H3K4me3 binding" evidence="8">
    <location>
        <position position="583"/>
    </location>
</feature>
<dbReference type="HOGENOM" id="CLU_006204_0_1_1"/>
<evidence type="ECO:0000256" key="1">
    <source>
        <dbReference type="ARBA" id="ARBA00004123"/>
    </source>
</evidence>
<feature type="site" description="Histone H3K4me3 binding" evidence="8">
    <location>
        <position position="560"/>
    </location>
</feature>
<evidence type="ECO:0000259" key="13">
    <source>
        <dbReference type="PROSITE" id="PS50016"/>
    </source>
</evidence>
<dbReference type="PROSITE" id="PS50016">
    <property type="entry name" value="ZF_PHD_2"/>
    <property type="match status" value="1"/>
</dbReference>
<dbReference type="GeneID" id="27683082"/>
<feature type="site" description="Histone H3K4me3 binding" evidence="8">
    <location>
        <position position="575"/>
    </location>
</feature>
<keyword evidence="4 10" id="KW-0863">Zinc-finger</keyword>
<dbReference type="InterPro" id="IPR001965">
    <property type="entry name" value="Znf_PHD"/>
</dbReference>
<feature type="compositionally biased region" description="Polar residues" evidence="12">
    <location>
        <begin position="380"/>
        <end position="398"/>
    </location>
</feature>
<dbReference type="GO" id="GO:0006325">
    <property type="term" value="P:chromatin organization"/>
    <property type="evidence" value="ECO:0007669"/>
    <property type="project" value="UniProtKB-KW"/>
</dbReference>
<gene>
    <name evidence="14" type="ORF">PEX2_103920</name>
</gene>
<keyword evidence="15" id="KW-1185">Reference proteome</keyword>
<feature type="compositionally biased region" description="Polar residues" evidence="12">
    <location>
        <begin position="1"/>
        <end position="36"/>
    </location>
</feature>